<dbReference type="GO" id="GO:0006508">
    <property type="term" value="P:proteolysis"/>
    <property type="evidence" value="ECO:0007669"/>
    <property type="project" value="InterPro"/>
</dbReference>
<gene>
    <name evidence="3" type="ORF">HNY73_015548</name>
</gene>
<dbReference type="Gene3D" id="2.40.10.10">
    <property type="entry name" value="Trypsin-like serine proteases"/>
    <property type="match status" value="1"/>
</dbReference>
<dbReference type="Pfam" id="PF00089">
    <property type="entry name" value="Trypsin"/>
    <property type="match status" value="1"/>
</dbReference>
<dbReference type="EMBL" id="JABXBU010002072">
    <property type="protein sequence ID" value="KAF8778863.1"/>
    <property type="molecule type" value="Genomic_DNA"/>
</dbReference>
<comment type="caution">
    <text evidence="3">The sequence shown here is derived from an EMBL/GenBank/DDBJ whole genome shotgun (WGS) entry which is preliminary data.</text>
</comment>
<dbReference type="InterPro" id="IPR009003">
    <property type="entry name" value="Peptidase_S1_PA"/>
</dbReference>
<protein>
    <submittedName>
        <fullName evidence="3">Coagulation factor X like protein</fullName>
    </submittedName>
</protein>
<dbReference type="CDD" id="cd00190">
    <property type="entry name" value="Tryp_SPc"/>
    <property type="match status" value="1"/>
</dbReference>
<evidence type="ECO:0000256" key="1">
    <source>
        <dbReference type="ARBA" id="ARBA00023157"/>
    </source>
</evidence>
<dbReference type="InterPro" id="IPR001254">
    <property type="entry name" value="Trypsin_dom"/>
</dbReference>
<evidence type="ECO:0000259" key="2">
    <source>
        <dbReference type="PROSITE" id="PS50240"/>
    </source>
</evidence>
<dbReference type="GO" id="GO:0004252">
    <property type="term" value="F:serine-type endopeptidase activity"/>
    <property type="evidence" value="ECO:0007669"/>
    <property type="project" value="InterPro"/>
</dbReference>
<sequence>MGIASLSPEDIENLFCGGVILDKETVLTAAQCVTGTQNIRLLFGTVYPTAAGDSGSEQKRSISRVILHPDFDNETKANDIALLKFEPELKFSETIQPICLPDLNFTDKILLQGQKGLVPGWGYNYTMYMYIPAVNYEVANVSVQLSDKCMEACQRQGLSSCSTPNTFCADYPEGIDACMYRGAPMVIEYEERERYILAGLVTRKLAANERNCRRGEVNTVLTNVEHFMPFILKNLS</sequence>
<name>A0A8T0ESF8_ARGBR</name>
<accession>A0A8T0ESF8</accession>
<keyword evidence="4" id="KW-1185">Reference proteome</keyword>
<organism evidence="3 4">
    <name type="scientific">Argiope bruennichi</name>
    <name type="common">Wasp spider</name>
    <name type="synonym">Aranea bruennichi</name>
    <dbReference type="NCBI Taxonomy" id="94029"/>
    <lineage>
        <taxon>Eukaryota</taxon>
        <taxon>Metazoa</taxon>
        <taxon>Ecdysozoa</taxon>
        <taxon>Arthropoda</taxon>
        <taxon>Chelicerata</taxon>
        <taxon>Arachnida</taxon>
        <taxon>Araneae</taxon>
        <taxon>Araneomorphae</taxon>
        <taxon>Entelegynae</taxon>
        <taxon>Araneoidea</taxon>
        <taxon>Araneidae</taxon>
        <taxon>Argiope</taxon>
    </lineage>
</organism>
<dbReference type="AlphaFoldDB" id="A0A8T0ESF8"/>
<reference evidence="3" key="2">
    <citation type="submission" date="2020-06" db="EMBL/GenBank/DDBJ databases">
        <authorList>
            <person name="Sheffer M."/>
        </authorList>
    </citation>
    <scope>NUCLEOTIDE SEQUENCE</scope>
</reference>
<dbReference type="SUPFAM" id="SSF50494">
    <property type="entry name" value="Trypsin-like serine proteases"/>
    <property type="match status" value="1"/>
</dbReference>
<feature type="domain" description="Peptidase S1" evidence="2">
    <location>
        <begin position="1"/>
        <end position="236"/>
    </location>
</feature>
<dbReference type="Proteomes" id="UP000807504">
    <property type="component" value="Unassembled WGS sequence"/>
</dbReference>
<proteinExistence type="predicted"/>
<evidence type="ECO:0000313" key="4">
    <source>
        <dbReference type="Proteomes" id="UP000807504"/>
    </source>
</evidence>
<dbReference type="PANTHER" id="PTHR24252">
    <property type="entry name" value="ACROSIN-RELATED"/>
    <property type="match status" value="1"/>
</dbReference>
<dbReference type="SMART" id="SM00020">
    <property type="entry name" value="Tryp_SPc"/>
    <property type="match status" value="1"/>
</dbReference>
<dbReference type="PANTHER" id="PTHR24252:SF7">
    <property type="entry name" value="HYALIN"/>
    <property type="match status" value="1"/>
</dbReference>
<keyword evidence="1" id="KW-1015">Disulfide bond</keyword>
<dbReference type="InterPro" id="IPR043504">
    <property type="entry name" value="Peptidase_S1_PA_chymotrypsin"/>
</dbReference>
<dbReference type="PROSITE" id="PS50240">
    <property type="entry name" value="TRYPSIN_DOM"/>
    <property type="match status" value="1"/>
</dbReference>
<reference evidence="3" key="1">
    <citation type="journal article" date="2020" name="bioRxiv">
        <title>Chromosome-level reference genome of the European wasp spider Argiope bruennichi: a resource for studies on range expansion and evolutionary adaptation.</title>
        <authorList>
            <person name="Sheffer M.M."/>
            <person name="Hoppe A."/>
            <person name="Krehenwinkel H."/>
            <person name="Uhl G."/>
            <person name="Kuss A.W."/>
            <person name="Jensen L."/>
            <person name="Jensen C."/>
            <person name="Gillespie R.G."/>
            <person name="Hoff K.J."/>
            <person name="Prost S."/>
        </authorList>
    </citation>
    <scope>NUCLEOTIDE SEQUENCE</scope>
</reference>
<dbReference type="FunFam" id="2.40.10.10:FF:000068">
    <property type="entry name" value="transmembrane protease serine 2"/>
    <property type="match status" value="1"/>
</dbReference>
<evidence type="ECO:0000313" key="3">
    <source>
        <dbReference type="EMBL" id="KAF8778863.1"/>
    </source>
</evidence>